<dbReference type="RefSeq" id="WP_147903512.1">
    <property type="nucleotide sequence ID" value="NZ_BAAAGC010000017.1"/>
</dbReference>
<reference evidence="2 3" key="1">
    <citation type="submission" date="2019-08" db="EMBL/GenBank/DDBJ databases">
        <title>Draft genome analysis of Rheinheimera tangshanensis isolated from the roots of fresh rice plants (Oryza sativa).</title>
        <authorList>
            <person name="Yu Q."/>
            <person name="Qi Y."/>
            <person name="Zhang H."/>
            <person name="Pu J."/>
        </authorList>
    </citation>
    <scope>NUCLEOTIDE SEQUENCE [LARGE SCALE GENOMIC DNA]</scope>
    <source>
        <strain evidence="2 3">JA3-B52</strain>
    </source>
</reference>
<keyword evidence="1" id="KW-1133">Transmembrane helix</keyword>
<dbReference type="EMBL" id="VRLR01000002">
    <property type="protein sequence ID" value="TXK82301.1"/>
    <property type="molecule type" value="Genomic_DNA"/>
</dbReference>
<accession>A0A5C8LYB4</accession>
<dbReference type="OrthoDB" id="5815618at2"/>
<name>A0A5C8LYB4_9GAMM</name>
<keyword evidence="1" id="KW-0472">Membrane</keyword>
<evidence type="ECO:0000256" key="1">
    <source>
        <dbReference type="SAM" id="Phobius"/>
    </source>
</evidence>
<keyword evidence="3" id="KW-1185">Reference proteome</keyword>
<dbReference type="InterPro" id="IPR012902">
    <property type="entry name" value="N_methyl_site"/>
</dbReference>
<gene>
    <name evidence="2" type="ORF">FU839_05285</name>
</gene>
<feature type="transmembrane region" description="Helical" evidence="1">
    <location>
        <begin position="12"/>
        <end position="31"/>
    </location>
</feature>
<comment type="caution">
    <text evidence="2">The sequence shown here is derived from an EMBL/GenBank/DDBJ whole genome shotgun (WGS) entry which is preliminary data.</text>
</comment>
<dbReference type="AlphaFoldDB" id="A0A5C8LYB4"/>
<proteinExistence type="predicted"/>
<evidence type="ECO:0000313" key="3">
    <source>
        <dbReference type="Proteomes" id="UP000321814"/>
    </source>
</evidence>
<organism evidence="2 3">
    <name type="scientific">Rheinheimera tangshanensis</name>
    <dbReference type="NCBI Taxonomy" id="400153"/>
    <lineage>
        <taxon>Bacteria</taxon>
        <taxon>Pseudomonadati</taxon>
        <taxon>Pseudomonadota</taxon>
        <taxon>Gammaproteobacteria</taxon>
        <taxon>Chromatiales</taxon>
        <taxon>Chromatiaceae</taxon>
        <taxon>Rheinheimera</taxon>
    </lineage>
</organism>
<dbReference type="InterPro" id="IPR045584">
    <property type="entry name" value="Pilin-like"/>
</dbReference>
<dbReference type="NCBIfam" id="TIGR02532">
    <property type="entry name" value="IV_pilin_GFxxxE"/>
    <property type="match status" value="1"/>
</dbReference>
<sequence length="217" mass="22306">MRRQSGFTIIEIIIVVIILGLLAATALPRFLDVTEQAEQASIDGIAGGFASAVGLVRGQWEVEGRPSANGSTGAGNDTDTTSVSIDNVRILVDGTSTAAGISRGYPTGAADDDNGSEITDITNARCQEILNVILQNGPASVVATSATAPTLQAIRDSAATLFVQEGVATTTPSSANVCFYYQVAGINARPAPGDEANLNGFKYNPATGSVVVFKNKA</sequence>
<dbReference type="SUPFAM" id="SSF54523">
    <property type="entry name" value="Pili subunits"/>
    <property type="match status" value="1"/>
</dbReference>
<dbReference type="Pfam" id="PF07963">
    <property type="entry name" value="N_methyl"/>
    <property type="match status" value="1"/>
</dbReference>
<dbReference type="Proteomes" id="UP000321814">
    <property type="component" value="Unassembled WGS sequence"/>
</dbReference>
<dbReference type="Gene3D" id="3.30.700.10">
    <property type="entry name" value="Glycoprotein, Type 4 Pilin"/>
    <property type="match status" value="1"/>
</dbReference>
<evidence type="ECO:0000313" key="2">
    <source>
        <dbReference type="EMBL" id="TXK82301.1"/>
    </source>
</evidence>
<keyword evidence="1" id="KW-0812">Transmembrane</keyword>
<protein>
    <submittedName>
        <fullName evidence="2">Prepilin-type N-terminal cleavage/methylation domain-containing protein</fullName>
    </submittedName>
</protein>